<gene>
    <name evidence="1" type="ORF">OCTVUL_1B005495</name>
</gene>
<protein>
    <submittedName>
        <fullName evidence="1">Endothelin-converting enzyme homolog isoform X2</fullName>
    </submittedName>
</protein>
<evidence type="ECO:0000313" key="2">
    <source>
        <dbReference type="Proteomes" id="UP001162480"/>
    </source>
</evidence>
<keyword evidence="2" id="KW-1185">Reference proteome</keyword>
<dbReference type="Proteomes" id="UP001162480">
    <property type="component" value="Chromosome 8"/>
</dbReference>
<proteinExistence type="predicted"/>
<dbReference type="SUPFAM" id="SSF55486">
    <property type="entry name" value="Metalloproteases ('zincins'), catalytic domain"/>
    <property type="match status" value="1"/>
</dbReference>
<dbReference type="InterPro" id="IPR024079">
    <property type="entry name" value="MetalloPept_cat_dom_sf"/>
</dbReference>
<sequence>MARNASRKVTTITDYIINAVRKLLQDNKWLGETSKTKSLEKMKITANNFFRNIIQIKSKSLKLSLTELREKPNRKGDDGDGIFSVNAWYDSEMNSIIFLYYYGINIRDINLFLRQKQNYAADPLCYRRSEISALPESLARRAEYE</sequence>
<reference evidence="1" key="1">
    <citation type="submission" date="2023-08" db="EMBL/GenBank/DDBJ databases">
        <authorList>
            <person name="Alioto T."/>
            <person name="Alioto T."/>
            <person name="Gomez Garrido J."/>
        </authorList>
    </citation>
    <scope>NUCLEOTIDE SEQUENCE</scope>
</reference>
<name>A0AA36B4G7_OCTVU</name>
<dbReference type="GO" id="GO:0008237">
    <property type="term" value="F:metallopeptidase activity"/>
    <property type="evidence" value="ECO:0007669"/>
    <property type="project" value="InterPro"/>
</dbReference>
<evidence type="ECO:0000313" key="1">
    <source>
        <dbReference type="EMBL" id="CAI9726482.1"/>
    </source>
</evidence>
<dbReference type="AlphaFoldDB" id="A0AA36B4G7"/>
<dbReference type="Gene3D" id="3.40.390.10">
    <property type="entry name" value="Collagenase (Catalytic Domain)"/>
    <property type="match status" value="1"/>
</dbReference>
<accession>A0AA36B4G7</accession>
<dbReference type="EMBL" id="OX597821">
    <property type="protein sequence ID" value="CAI9726482.1"/>
    <property type="molecule type" value="Genomic_DNA"/>
</dbReference>
<organism evidence="1 2">
    <name type="scientific">Octopus vulgaris</name>
    <name type="common">Common octopus</name>
    <dbReference type="NCBI Taxonomy" id="6645"/>
    <lineage>
        <taxon>Eukaryota</taxon>
        <taxon>Metazoa</taxon>
        <taxon>Spiralia</taxon>
        <taxon>Lophotrochozoa</taxon>
        <taxon>Mollusca</taxon>
        <taxon>Cephalopoda</taxon>
        <taxon>Coleoidea</taxon>
        <taxon>Octopodiformes</taxon>
        <taxon>Octopoda</taxon>
        <taxon>Incirrata</taxon>
        <taxon>Octopodidae</taxon>
        <taxon>Octopus</taxon>
    </lineage>
</organism>